<gene>
    <name evidence="13" type="ORF">BGL_2c18480</name>
</gene>
<evidence type="ECO:0000256" key="2">
    <source>
        <dbReference type="ARBA" id="ARBA00004429"/>
    </source>
</evidence>
<dbReference type="InterPro" id="IPR009057">
    <property type="entry name" value="Homeodomain-like_sf"/>
</dbReference>
<keyword evidence="10" id="KW-0472">Membrane</keyword>
<name>A0A0B6S680_BURPL</name>
<feature type="region of interest" description="Disordered" evidence="11">
    <location>
        <begin position="1"/>
        <end position="28"/>
    </location>
</feature>
<dbReference type="Gene3D" id="3.30.565.10">
    <property type="entry name" value="Histidine kinase-like ATPase, C-terminal domain"/>
    <property type="match status" value="1"/>
</dbReference>
<evidence type="ECO:0000256" key="1">
    <source>
        <dbReference type="ARBA" id="ARBA00000085"/>
    </source>
</evidence>
<dbReference type="KEGG" id="bgp:BGL_2c18480"/>
<evidence type="ECO:0000256" key="8">
    <source>
        <dbReference type="ARBA" id="ARBA00022989"/>
    </source>
</evidence>
<dbReference type="GO" id="GO:0005886">
    <property type="term" value="C:plasma membrane"/>
    <property type="evidence" value="ECO:0007669"/>
    <property type="project" value="UniProtKB-SubCell"/>
</dbReference>
<evidence type="ECO:0000256" key="4">
    <source>
        <dbReference type="ARBA" id="ARBA00022519"/>
    </source>
</evidence>
<comment type="catalytic activity">
    <reaction evidence="1">
        <text>ATP + protein L-histidine = ADP + protein N-phospho-L-histidine.</text>
        <dbReference type="EC" id="2.7.13.3"/>
    </reaction>
</comment>
<keyword evidence="4" id="KW-1003">Cell membrane</keyword>
<keyword evidence="9" id="KW-0902">Two-component regulatory system</keyword>
<dbReference type="InterPro" id="IPR036890">
    <property type="entry name" value="HATPase_C_sf"/>
</dbReference>
<dbReference type="EMBL" id="CP002581">
    <property type="protein sequence ID" value="AJK49914.1"/>
    <property type="molecule type" value="Genomic_DNA"/>
</dbReference>
<keyword evidence="7 13" id="KW-0418">Kinase</keyword>
<dbReference type="InterPro" id="IPR004358">
    <property type="entry name" value="Sig_transdc_His_kin-like_C"/>
</dbReference>
<dbReference type="InterPro" id="IPR050980">
    <property type="entry name" value="2C_sensor_his_kinase"/>
</dbReference>
<feature type="domain" description="Histidine kinase" evidence="12">
    <location>
        <begin position="205"/>
        <end position="277"/>
    </location>
</feature>
<evidence type="ECO:0000256" key="3">
    <source>
        <dbReference type="ARBA" id="ARBA00012438"/>
    </source>
</evidence>
<evidence type="ECO:0000256" key="11">
    <source>
        <dbReference type="SAM" id="MobiDB-lite"/>
    </source>
</evidence>
<dbReference type="EC" id="2.7.13.3" evidence="3"/>
<evidence type="ECO:0000256" key="9">
    <source>
        <dbReference type="ARBA" id="ARBA00023012"/>
    </source>
</evidence>
<dbReference type="PANTHER" id="PTHR44936">
    <property type="entry name" value="SENSOR PROTEIN CREC"/>
    <property type="match status" value="1"/>
</dbReference>
<dbReference type="SUPFAM" id="SSF55874">
    <property type="entry name" value="ATPase domain of HSP90 chaperone/DNA topoisomerase II/histidine kinase"/>
    <property type="match status" value="1"/>
</dbReference>
<accession>A0A0B6S680</accession>
<proteinExistence type="predicted"/>
<evidence type="ECO:0000256" key="5">
    <source>
        <dbReference type="ARBA" id="ARBA00022679"/>
    </source>
</evidence>
<dbReference type="InterPro" id="IPR005467">
    <property type="entry name" value="His_kinase_dom"/>
</dbReference>
<organism evidence="13 14">
    <name type="scientific">Burkholderia plantarii</name>
    <dbReference type="NCBI Taxonomy" id="41899"/>
    <lineage>
        <taxon>Bacteria</taxon>
        <taxon>Pseudomonadati</taxon>
        <taxon>Pseudomonadota</taxon>
        <taxon>Betaproteobacteria</taxon>
        <taxon>Burkholderiales</taxon>
        <taxon>Burkholderiaceae</taxon>
        <taxon>Burkholderia</taxon>
    </lineage>
</organism>
<dbReference type="PROSITE" id="PS50109">
    <property type="entry name" value="HIS_KIN"/>
    <property type="match status" value="1"/>
</dbReference>
<evidence type="ECO:0000256" key="7">
    <source>
        <dbReference type="ARBA" id="ARBA00022777"/>
    </source>
</evidence>
<dbReference type="InterPro" id="IPR003594">
    <property type="entry name" value="HATPase_dom"/>
</dbReference>
<dbReference type="Proteomes" id="UP000031838">
    <property type="component" value="Chromosome 2"/>
</dbReference>
<protein>
    <recommendedName>
        <fullName evidence="3">histidine kinase</fullName>
        <ecNumber evidence="3">2.7.13.3</ecNumber>
    </recommendedName>
</protein>
<keyword evidence="5" id="KW-0808">Transferase</keyword>
<keyword evidence="14" id="KW-1185">Reference proteome</keyword>
<reference evidence="13 14" key="2">
    <citation type="journal article" date="2016" name="Appl. Microbiol. Biotechnol.">
        <title>Mutations improving production and secretion of extracellular lipase by Burkholderia glumae PG1.</title>
        <authorList>
            <person name="Knapp A."/>
            <person name="Voget S."/>
            <person name="Gao R."/>
            <person name="Zaburannyi N."/>
            <person name="Krysciak D."/>
            <person name="Breuer M."/>
            <person name="Hauer B."/>
            <person name="Streit W.R."/>
            <person name="Muller R."/>
            <person name="Daniel R."/>
            <person name="Jaeger K.E."/>
        </authorList>
    </citation>
    <scope>NUCLEOTIDE SEQUENCE [LARGE SCALE GENOMIC DNA]</scope>
    <source>
        <strain evidence="13 14">PG1</strain>
    </source>
</reference>
<keyword evidence="6" id="KW-0812">Transmembrane</keyword>
<evidence type="ECO:0000256" key="6">
    <source>
        <dbReference type="ARBA" id="ARBA00022692"/>
    </source>
</evidence>
<dbReference type="Pfam" id="PF02518">
    <property type="entry name" value="HATPase_c"/>
    <property type="match status" value="1"/>
</dbReference>
<evidence type="ECO:0000313" key="14">
    <source>
        <dbReference type="Proteomes" id="UP000031838"/>
    </source>
</evidence>
<dbReference type="PANTHER" id="PTHR44936:SF5">
    <property type="entry name" value="SENSOR HISTIDINE KINASE ENVZ"/>
    <property type="match status" value="1"/>
</dbReference>
<comment type="subcellular location">
    <subcellularLocation>
        <location evidence="2">Cell inner membrane</location>
        <topology evidence="2">Multi-pass membrane protein</topology>
    </subcellularLocation>
</comment>
<dbReference type="HOGENOM" id="CLU_992782_0_0_4"/>
<keyword evidence="4" id="KW-0997">Cell inner membrane</keyword>
<dbReference type="SMART" id="SM00387">
    <property type="entry name" value="HATPase_c"/>
    <property type="match status" value="1"/>
</dbReference>
<dbReference type="GO" id="GO:0000155">
    <property type="term" value="F:phosphorelay sensor kinase activity"/>
    <property type="evidence" value="ECO:0007669"/>
    <property type="project" value="TreeGrafter"/>
</dbReference>
<evidence type="ECO:0000313" key="13">
    <source>
        <dbReference type="EMBL" id="AJK49914.1"/>
    </source>
</evidence>
<dbReference type="PRINTS" id="PR00344">
    <property type="entry name" value="BCTRLSENSOR"/>
</dbReference>
<keyword evidence="8" id="KW-1133">Transmembrane helix</keyword>
<evidence type="ECO:0000259" key="12">
    <source>
        <dbReference type="PROSITE" id="PS50109"/>
    </source>
</evidence>
<dbReference type="SUPFAM" id="SSF46689">
    <property type="entry name" value="Homeodomain-like"/>
    <property type="match status" value="1"/>
</dbReference>
<dbReference type="AlphaFoldDB" id="A0A0B6S680"/>
<evidence type="ECO:0000256" key="10">
    <source>
        <dbReference type="ARBA" id="ARBA00023136"/>
    </source>
</evidence>
<sequence>MLGCNRTDNDDDARAGQTQGHSGCGRRRLKPLRAAERLGLTTRQTRWLVGRFREDGAQGLVSRRRSKPSNNRLDRVTVARALSIVRERYADFGPTLACEKLLECHGIRLAKETLRKLMTDAGLWVPRRQRPPKVYQPRPHRVCLDELIQIDGSEHAWFEDRAPQCTLLVYVDDATRRLMELHFAQTESTFSYFEATRAYIEHYGLVVRDHGPGVSELDLERVLRPFVRLAPARDGTAHSGLGLAIVRRPIHHHGGSLHISNAAGGGLVIAIRFPKQSAVR</sequence>
<reference evidence="14" key="1">
    <citation type="submission" date="2011-03" db="EMBL/GenBank/DDBJ databases">
        <authorList>
            <person name="Voget S."/>
            <person name="Streit W.R."/>
            <person name="Jaeger K.E."/>
            <person name="Daniel R."/>
        </authorList>
    </citation>
    <scope>NUCLEOTIDE SEQUENCE [LARGE SCALE GENOMIC DNA]</scope>
    <source>
        <strain evidence="14">PG1</strain>
    </source>
</reference>